<proteinExistence type="predicted"/>
<accession>Q75LG3</accession>
<sequence length="165" mass="17171">MTEMGAGGRARRRDSRPDGMERQVRRRESRAMGEETGEDGLRGNSRCSLHLVAADPSPCGGVAPRCPGHATLDTVCREPPVPLVECGNGGGSEGRGSGKRSPKELVGHGGIGAMGLARGEPTPGNGEMVTSLQHLSLWLLSLLILAAALASHLNLAATCRGDRQS</sequence>
<dbReference type="Proteomes" id="UP000000763">
    <property type="component" value="Chromosome 3"/>
</dbReference>
<keyword evidence="2" id="KW-0472">Membrane</keyword>
<evidence type="ECO:0000313" key="4">
    <source>
        <dbReference type="Proteomes" id="UP000000763"/>
    </source>
</evidence>
<evidence type="ECO:0000256" key="2">
    <source>
        <dbReference type="SAM" id="Phobius"/>
    </source>
</evidence>
<reference evidence="4" key="1">
    <citation type="journal article" date="2005" name="Nature">
        <title>The map-based sequence of the rice genome.</title>
        <authorList>
            <consortium name="International rice genome sequencing project (IRGSP)"/>
            <person name="Matsumoto T."/>
            <person name="Wu J."/>
            <person name="Kanamori H."/>
            <person name="Katayose Y."/>
            <person name="Fujisawa M."/>
            <person name="Namiki N."/>
            <person name="Mizuno H."/>
            <person name="Yamamoto K."/>
            <person name="Antonio B.A."/>
            <person name="Baba T."/>
            <person name="Sakata K."/>
            <person name="Nagamura Y."/>
            <person name="Aoki H."/>
            <person name="Arikawa K."/>
            <person name="Arita K."/>
            <person name="Bito T."/>
            <person name="Chiden Y."/>
            <person name="Fujitsuka N."/>
            <person name="Fukunaka R."/>
            <person name="Hamada M."/>
            <person name="Harada C."/>
            <person name="Hayashi A."/>
            <person name="Hijishita S."/>
            <person name="Honda M."/>
            <person name="Hosokawa S."/>
            <person name="Ichikawa Y."/>
            <person name="Idonuma A."/>
            <person name="Iijima M."/>
            <person name="Ikeda M."/>
            <person name="Ikeno M."/>
            <person name="Ito K."/>
            <person name="Ito S."/>
            <person name="Ito T."/>
            <person name="Ito Y."/>
            <person name="Ito Y."/>
            <person name="Iwabuchi A."/>
            <person name="Kamiya K."/>
            <person name="Karasawa W."/>
            <person name="Kurita K."/>
            <person name="Katagiri S."/>
            <person name="Kikuta A."/>
            <person name="Kobayashi H."/>
            <person name="Kobayashi N."/>
            <person name="Machita K."/>
            <person name="Maehara T."/>
            <person name="Masukawa M."/>
            <person name="Mizubayashi T."/>
            <person name="Mukai Y."/>
            <person name="Nagasaki H."/>
            <person name="Nagata Y."/>
            <person name="Naito S."/>
            <person name="Nakashima M."/>
            <person name="Nakama Y."/>
            <person name="Nakamichi Y."/>
            <person name="Nakamura M."/>
            <person name="Meguro A."/>
            <person name="Negishi M."/>
            <person name="Ohta I."/>
            <person name="Ohta T."/>
            <person name="Okamoto M."/>
            <person name="Ono N."/>
            <person name="Saji S."/>
            <person name="Sakaguchi M."/>
            <person name="Sakai K."/>
            <person name="Shibata M."/>
            <person name="Shimokawa T."/>
            <person name="Song J."/>
            <person name="Takazaki Y."/>
            <person name="Terasawa K."/>
            <person name="Tsugane M."/>
            <person name="Tsuji K."/>
            <person name="Ueda S."/>
            <person name="Waki K."/>
            <person name="Yamagata H."/>
            <person name="Yamamoto M."/>
            <person name="Yamamoto S."/>
            <person name="Yamane H."/>
            <person name="Yoshiki S."/>
            <person name="Yoshihara R."/>
            <person name="Yukawa K."/>
            <person name="Zhong H."/>
            <person name="Yano M."/>
            <person name="Yuan Q."/>
            <person name="Ouyang S."/>
            <person name="Liu J."/>
            <person name="Jones K.M."/>
            <person name="Gansberger K."/>
            <person name="Moffat K."/>
            <person name="Hill J."/>
            <person name="Bera J."/>
            <person name="Fadrosh D."/>
            <person name="Jin S."/>
            <person name="Johri S."/>
            <person name="Kim M."/>
            <person name="Overton L."/>
            <person name="Reardon M."/>
            <person name="Tsitrin T."/>
            <person name="Vuong H."/>
            <person name="Weaver B."/>
            <person name="Ciecko A."/>
            <person name="Tallon L."/>
            <person name="Jackson J."/>
            <person name="Pai G."/>
            <person name="Aken S.V."/>
            <person name="Utterback T."/>
            <person name="Reidmuller S."/>
            <person name="Feldblyum T."/>
            <person name="Hsiao J."/>
            <person name="Zismann V."/>
            <person name="Iobst S."/>
            <person name="de Vazeille A.R."/>
            <person name="Buell C.R."/>
            <person name="Ying K."/>
            <person name="Li Y."/>
            <person name="Lu T."/>
            <person name="Huang Y."/>
            <person name="Zhao Q."/>
            <person name="Feng Q."/>
            <person name="Zhang L."/>
            <person name="Zhu J."/>
            <person name="Weng Q."/>
            <person name="Mu J."/>
            <person name="Lu Y."/>
            <person name="Fan D."/>
            <person name="Liu Y."/>
            <person name="Guan J."/>
            <person name="Zhang Y."/>
            <person name="Yu S."/>
            <person name="Liu X."/>
            <person name="Zhang Y."/>
            <person name="Hong G."/>
            <person name="Han B."/>
            <person name="Choisne N."/>
            <person name="Demange N."/>
            <person name="Orjeda G."/>
            <person name="Samain S."/>
            <person name="Cattolico L."/>
            <person name="Pelletier E."/>
            <person name="Couloux A."/>
            <person name="Segurens B."/>
            <person name="Wincker P."/>
            <person name="D'Hont A."/>
            <person name="Scarpelli C."/>
            <person name="Weissenbach J."/>
            <person name="Salanoubat M."/>
            <person name="Quetier F."/>
            <person name="Yu Y."/>
            <person name="Kim H.R."/>
            <person name="Rambo T."/>
            <person name="Currie J."/>
            <person name="Collura K."/>
            <person name="Luo M."/>
            <person name="Yang T."/>
            <person name="Ammiraju J.S.S."/>
            <person name="Engler F."/>
            <person name="Soderlund C."/>
            <person name="Wing R.A."/>
            <person name="Palmer L.E."/>
            <person name="de la Bastide M."/>
            <person name="Spiegel L."/>
            <person name="Nascimento L."/>
            <person name="Zutavern T."/>
            <person name="O'Shaughnessy A."/>
            <person name="Dike S."/>
            <person name="Dedhia N."/>
            <person name="Preston R."/>
            <person name="Balija V."/>
            <person name="McCombie W.R."/>
            <person name="Chow T."/>
            <person name="Chen H."/>
            <person name="Chung M."/>
            <person name="Chen C."/>
            <person name="Shaw J."/>
            <person name="Wu H."/>
            <person name="Hsiao K."/>
            <person name="Chao Y."/>
            <person name="Chu M."/>
            <person name="Cheng C."/>
            <person name="Hour A."/>
            <person name="Lee P."/>
            <person name="Lin S."/>
            <person name="Lin Y."/>
            <person name="Liou J."/>
            <person name="Liu S."/>
            <person name="Hsing Y."/>
            <person name="Raghuvanshi S."/>
            <person name="Mohanty A."/>
            <person name="Bharti A.K."/>
            <person name="Gaur A."/>
            <person name="Gupta V."/>
            <person name="Kumar D."/>
            <person name="Ravi V."/>
            <person name="Vij S."/>
            <person name="Kapur A."/>
            <person name="Khurana P."/>
            <person name="Khurana P."/>
            <person name="Khurana J.P."/>
            <person name="Tyagi A.K."/>
            <person name="Gaikwad K."/>
            <person name="Singh A."/>
            <person name="Dalal V."/>
            <person name="Srivastava S."/>
            <person name="Dixit A."/>
            <person name="Pal A.K."/>
            <person name="Ghazi I.A."/>
            <person name="Yadav M."/>
            <person name="Pandit A."/>
            <person name="Bhargava A."/>
            <person name="Sureshbabu K."/>
            <person name="Batra K."/>
            <person name="Sharma T.R."/>
            <person name="Mohapatra T."/>
            <person name="Singh N.K."/>
            <person name="Messing J."/>
            <person name="Nelson A.B."/>
            <person name="Fuks G."/>
            <person name="Kavchok S."/>
            <person name="Keizer G."/>
            <person name="Linton E."/>
            <person name="Llaca V."/>
            <person name="Song R."/>
            <person name="Tanyolac B."/>
            <person name="Young S."/>
            <person name="Ho-Il K."/>
            <person name="Hahn J.H."/>
            <person name="Sangsakoo G."/>
            <person name="Vanavichit A."/>
            <person name="de Mattos Luiz.A.T."/>
            <person name="Zimmer P.D."/>
            <person name="Malone G."/>
            <person name="Dellagostin O."/>
            <person name="de Oliveira A.C."/>
            <person name="Bevan M."/>
            <person name="Bancroft I."/>
            <person name="Minx P."/>
            <person name="Cordum H."/>
            <person name="Wilson R."/>
            <person name="Cheng Z."/>
            <person name="Jin W."/>
            <person name="Jiang J."/>
            <person name="Leong S.A."/>
            <person name="Iwama H."/>
            <person name="Gojobori T."/>
            <person name="Itoh T."/>
            <person name="Niimura Y."/>
            <person name="Fujii Y."/>
            <person name="Habara T."/>
            <person name="Sakai H."/>
            <person name="Sato Y."/>
            <person name="Wilson G."/>
            <person name="Kumar K."/>
            <person name="McCouch S."/>
            <person name="Juretic N."/>
            <person name="Hoen D."/>
            <person name="Wright S."/>
            <person name="Bruskiewich R."/>
            <person name="Bureau T."/>
            <person name="Miyao A."/>
            <person name="Hirochika H."/>
            <person name="Nishikawa T."/>
            <person name="Kadowaki K."/>
            <person name="Sugiura M."/>
            <person name="Burr B."/>
            <person name="Sasaki T."/>
        </authorList>
    </citation>
    <scope>NUCLEOTIDE SEQUENCE [LARGE SCALE GENOMIC DNA]</scope>
    <source>
        <strain evidence="4">cv. Nipponbare</strain>
    </source>
</reference>
<reference evidence="4" key="2">
    <citation type="journal article" date="2008" name="Nucleic Acids Res.">
        <title>The rice annotation project database (RAP-DB): 2008 update.</title>
        <authorList>
            <consortium name="The rice annotation project (RAP)"/>
        </authorList>
    </citation>
    <scope>GENOME REANNOTATION</scope>
    <source>
        <strain evidence="4">cv. Nipponbare</strain>
    </source>
</reference>
<feature type="region of interest" description="Disordered" evidence="1">
    <location>
        <begin position="1"/>
        <end position="44"/>
    </location>
</feature>
<dbReference type="AlphaFoldDB" id="Q75LG3"/>
<gene>
    <name evidence="3" type="primary">OSJNBb0079B16.6</name>
</gene>
<keyword evidence="2" id="KW-1133">Transmembrane helix</keyword>
<organism evidence="3 4">
    <name type="scientific">Oryza sativa subsp. japonica</name>
    <name type="common">Rice</name>
    <dbReference type="NCBI Taxonomy" id="39947"/>
    <lineage>
        <taxon>Eukaryota</taxon>
        <taxon>Viridiplantae</taxon>
        <taxon>Streptophyta</taxon>
        <taxon>Embryophyta</taxon>
        <taxon>Tracheophyta</taxon>
        <taxon>Spermatophyta</taxon>
        <taxon>Magnoliopsida</taxon>
        <taxon>Liliopsida</taxon>
        <taxon>Poales</taxon>
        <taxon>Poaceae</taxon>
        <taxon>BOP clade</taxon>
        <taxon>Oryzoideae</taxon>
        <taxon>Oryzeae</taxon>
        <taxon>Oryzinae</taxon>
        <taxon>Oryza</taxon>
        <taxon>Oryza sativa</taxon>
    </lineage>
</organism>
<keyword evidence="2" id="KW-0812">Transmembrane</keyword>
<evidence type="ECO:0000313" key="3">
    <source>
        <dbReference type="EMBL" id="AAR89041.1"/>
    </source>
</evidence>
<protein>
    <submittedName>
        <fullName evidence="3">Uncharacterized protein</fullName>
    </submittedName>
</protein>
<name>Q75LG3_ORYSJ</name>
<feature type="transmembrane region" description="Helical" evidence="2">
    <location>
        <begin position="135"/>
        <end position="157"/>
    </location>
</feature>
<dbReference type="EMBL" id="AC092780">
    <property type="protein sequence ID" value="AAR89041.1"/>
    <property type="molecule type" value="Genomic_DNA"/>
</dbReference>
<evidence type="ECO:0000256" key="1">
    <source>
        <dbReference type="SAM" id="MobiDB-lite"/>
    </source>
</evidence>